<proteinExistence type="inferred from homology"/>
<evidence type="ECO:0000256" key="2">
    <source>
        <dbReference type="SAM" id="MobiDB-lite"/>
    </source>
</evidence>
<evidence type="ECO:0000256" key="3">
    <source>
        <dbReference type="SAM" id="Phobius"/>
    </source>
</evidence>
<reference evidence="4" key="2">
    <citation type="submission" date="2015-03" db="UniProtKB">
        <authorList>
            <consortium name="EnsemblPlants"/>
        </authorList>
    </citation>
    <scope>IDENTIFICATION</scope>
</reference>
<keyword evidence="3" id="KW-0472">Membrane</keyword>
<feature type="compositionally biased region" description="Low complexity" evidence="2">
    <location>
        <begin position="246"/>
        <end position="256"/>
    </location>
</feature>
<dbReference type="AlphaFoldDB" id="A0A0D3H4Q5"/>
<feature type="compositionally biased region" description="Polar residues" evidence="2">
    <location>
        <begin position="222"/>
        <end position="233"/>
    </location>
</feature>
<feature type="transmembrane region" description="Helical" evidence="3">
    <location>
        <begin position="356"/>
        <end position="375"/>
    </location>
</feature>
<keyword evidence="5" id="KW-1185">Reference proteome</keyword>
<dbReference type="HOGENOM" id="CLU_627590_0_0_1"/>
<name>A0A0D3H4Q5_9ORYZ</name>
<evidence type="ECO:0000313" key="4">
    <source>
        <dbReference type="EnsemblPlants" id="OBART09G03950.1"/>
    </source>
</evidence>
<protein>
    <recommendedName>
        <fullName evidence="6">Ycf20-like protein</fullName>
    </recommendedName>
</protein>
<keyword evidence="3" id="KW-0812">Transmembrane</keyword>
<dbReference type="PaxDb" id="65489-OBART09G03950.1"/>
<reference evidence="4" key="1">
    <citation type="journal article" date="2009" name="Rice">
        <title>De Novo Next Generation Sequencing of Plant Genomes.</title>
        <authorList>
            <person name="Rounsley S."/>
            <person name="Marri P.R."/>
            <person name="Yu Y."/>
            <person name="He R."/>
            <person name="Sisneros N."/>
            <person name="Goicoechea J.L."/>
            <person name="Lee S.J."/>
            <person name="Angelova A."/>
            <person name="Kudrna D."/>
            <person name="Luo M."/>
            <person name="Affourtit J."/>
            <person name="Desany B."/>
            <person name="Knight J."/>
            <person name="Niazi F."/>
            <person name="Egholm M."/>
            <person name="Wing R.A."/>
        </authorList>
    </citation>
    <scope>NUCLEOTIDE SEQUENCE [LARGE SCALE GENOMIC DNA]</scope>
    <source>
        <strain evidence="4">cv. IRGC 105608</strain>
    </source>
</reference>
<organism evidence="4">
    <name type="scientific">Oryza barthii</name>
    <dbReference type="NCBI Taxonomy" id="65489"/>
    <lineage>
        <taxon>Eukaryota</taxon>
        <taxon>Viridiplantae</taxon>
        <taxon>Streptophyta</taxon>
        <taxon>Embryophyta</taxon>
        <taxon>Tracheophyta</taxon>
        <taxon>Spermatophyta</taxon>
        <taxon>Magnoliopsida</taxon>
        <taxon>Liliopsida</taxon>
        <taxon>Poales</taxon>
        <taxon>Poaceae</taxon>
        <taxon>BOP clade</taxon>
        <taxon>Oryzoideae</taxon>
        <taxon>Oryzeae</taxon>
        <taxon>Oryzinae</taxon>
        <taxon>Oryza</taxon>
    </lineage>
</organism>
<evidence type="ECO:0000256" key="1">
    <source>
        <dbReference type="ARBA" id="ARBA00009846"/>
    </source>
</evidence>
<keyword evidence="3" id="KW-1133">Transmembrane helix</keyword>
<feature type="compositionally biased region" description="Basic residues" evidence="2">
    <location>
        <begin position="257"/>
        <end position="269"/>
    </location>
</feature>
<dbReference type="InterPro" id="IPR007572">
    <property type="entry name" value="Uncharacterised_Ycf20"/>
</dbReference>
<feature type="transmembrane region" description="Helical" evidence="3">
    <location>
        <begin position="411"/>
        <end position="430"/>
    </location>
</feature>
<feature type="transmembrane region" description="Helical" evidence="3">
    <location>
        <begin position="381"/>
        <end position="399"/>
    </location>
</feature>
<sequence length="437" mass="47530">MLTCPISPTKSTSGRDGMAMHACSNAAELTTTIRVDCWIMEQHQVDLIGTNVVARCAAPKPRDCVAPRGGAGEAECLLVFVPGARIHDLLQCASSYSSTPCHGDGSHLFFLLQITRKMHHWKGVFTVPPTASSSGSCCVSGGTSVPLSSTARRAERERRRASVGLREGVLKVKGRANLTVDAKDKLLLQLERRDAERAKTSLAAPPTRRVVAAPAVRPRRTQSSLLSGSAQRSRSVRCPLLPPMPLRRGGALPLSAPRRRRPCAPRRRRPWCRASPPDLLVAAGNNWPSLGPQMKRTRWKPVFALETGGPSNADNQDFEDDGGFLGRTRLGRLIQAAVRELLEKLNSARNKSPTKIFLVLLGFYTANALATVLGQTGDWDVFVAAIVVATIEGIGMLMYRKPASRPPGRFWSMITMVNYWKAGVCLGFFVDAFKVGS</sequence>
<dbReference type="Gramene" id="OBART09G03950.1">
    <property type="protein sequence ID" value="OBART09G03950.1"/>
    <property type="gene ID" value="OBART09G03950"/>
</dbReference>
<dbReference type="PANTHER" id="PTHR33787">
    <property type="match status" value="1"/>
</dbReference>
<comment type="similarity">
    <text evidence="1">Belongs to the ycf20 family.</text>
</comment>
<dbReference type="eggNOG" id="ENOG502RZMD">
    <property type="taxonomic scope" value="Eukaryota"/>
</dbReference>
<dbReference type="PANTHER" id="PTHR33787:SF4">
    <property type="entry name" value="YCF20-LIKE PROTEIN"/>
    <property type="match status" value="1"/>
</dbReference>
<evidence type="ECO:0008006" key="6">
    <source>
        <dbReference type="Google" id="ProtNLM"/>
    </source>
</evidence>
<dbReference type="Proteomes" id="UP000026960">
    <property type="component" value="Chromosome 9"/>
</dbReference>
<evidence type="ECO:0000313" key="5">
    <source>
        <dbReference type="Proteomes" id="UP000026960"/>
    </source>
</evidence>
<feature type="region of interest" description="Disordered" evidence="2">
    <location>
        <begin position="214"/>
        <end position="269"/>
    </location>
</feature>
<accession>A0A0D3H4Q5</accession>
<dbReference type="Pfam" id="PF04483">
    <property type="entry name" value="DUF565"/>
    <property type="match status" value="1"/>
</dbReference>
<dbReference type="EnsemblPlants" id="OBART09G03950.1">
    <property type="protein sequence ID" value="OBART09G03950.1"/>
    <property type="gene ID" value="OBART09G03950"/>
</dbReference>